<name>A0A2D4HPT7_MICLE</name>
<evidence type="ECO:0000313" key="1">
    <source>
        <dbReference type="EMBL" id="LAA73967.1"/>
    </source>
</evidence>
<reference evidence="1" key="1">
    <citation type="submission" date="2017-07" db="EMBL/GenBank/DDBJ databases">
        <authorList>
            <person name="Mikheyev A."/>
            <person name="Grau M."/>
        </authorList>
    </citation>
    <scope>NUCLEOTIDE SEQUENCE</scope>
    <source>
        <tissue evidence="1">Venom_gland</tissue>
    </source>
</reference>
<sequence>MEIKGLLTIQFASATGPHAYSDNLGSFSKWLLSDFNRVQHVDILNSESGGCFSHFMKCPTKMTFHGPDYLRSPQSSNCSIAPSSLKPYQMTFICLKNGIETRPYMIMMGAKFKPSLAA</sequence>
<dbReference type="EMBL" id="IACK01045785">
    <property type="protein sequence ID" value="LAA73967.1"/>
    <property type="molecule type" value="Transcribed_RNA"/>
</dbReference>
<proteinExistence type="predicted"/>
<dbReference type="AlphaFoldDB" id="A0A2D4HPT7"/>
<organism evidence="1">
    <name type="scientific">Micrurus lemniscatus lemniscatus</name>
    <dbReference type="NCBI Taxonomy" id="129467"/>
    <lineage>
        <taxon>Eukaryota</taxon>
        <taxon>Metazoa</taxon>
        <taxon>Chordata</taxon>
        <taxon>Craniata</taxon>
        <taxon>Vertebrata</taxon>
        <taxon>Euteleostomi</taxon>
        <taxon>Lepidosauria</taxon>
        <taxon>Squamata</taxon>
        <taxon>Bifurcata</taxon>
        <taxon>Unidentata</taxon>
        <taxon>Episquamata</taxon>
        <taxon>Toxicofera</taxon>
        <taxon>Serpentes</taxon>
        <taxon>Colubroidea</taxon>
        <taxon>Elapidae</taxon>
        <taxon>Elapinae</taxon>
        <taxon>Micrurus</taxon>
    </lineage>
</organism>
<accession>A0A2D4HPT7</accession>
<protein>
    <submittedName>
        <fullName evidence="1">Uncharacterized protein</fullName>
    </submittedName>
</protein>
<reference evidence="1" key="2">
    <citation type="submission" date="2017-11" db="EMBL/GenBank/DDBJ databases">
        <title>Coralsnake Venomics: Analyses of Venom Gland Transcriptomes and Proteomes of Six Brazilian Taxa.</title>
        <authorList>
            <person name="Aird S.D."/>
            <person name="Jorge da Silva N."/>
            <person name="Qiu L."/>
            <person name="Villar-Briones A."/>
            <person name="Aparecida-Saddi V."/>
            <person name="Campos-Telles M.P."/>
            <person name="Grau M."/>
            <person name="Mikheyev A.S."/>
        </authorList>
    </citation>
    <scope>NUCLEOTIDE SEQUENCE</scope>
    <source>
        <tissue evidence="1">Venom_gland</tissue>
    </source>
</reference>